<evidence type="ECO:0000313" key="3">
    <source>
        <dbReference type="Proteomes" id="UP000295662"/>
    </source>
</evidence>
<protein>
    <submittedName>
        <fullName evidence="2">Uncharacterized protein</fullName>
    </submittedName>
</protein>
<sequence length="178" mass="19862">MRGALTWSARVPRADFGVLAEDRSQRSPLPGYPTLPQRTSRDGSPRGRGQQHARRVRSRKSGVAKLWLRFGTECCALRTEHLNGMRTRASALRWDLMRTGASALRWDLMRTGASALRWDLMRTGASALRWDLMRTGASALRWDLMRTGASALRWDLMRTGASALRLKSDADGGGRAPL</sequence>
<evidence type="ECO:0000256" key="1">
    <source>
        <dbReference type="SAM" id="MobiDB-lite"/>
    </source>
</evidence>
<comment type="caution">
    <text evidence="2">The sequence shown here is derived from an EMBL/GenBank/DDBJ whole genome shotgun (WGS) entry which is preliminary data.</text>
</comment>
<feature type="compositionally biased region" description="Basic residues" evidence="1">
    <location>
        <begin position="49"/>
        <end position="58"/>
    </location>
</feature>
<name>A0A4R7RJ82_9BACT</name>
<keyword evidence="3" id="KW-1185">Reference proteome</keyword>
<proteinExistence type="predicted"/>
<evidence type="ECO:0000313" key="2">
    <source>
        <dbReference type="EMBL" id="TDU64059.1"/>
    </source>
</evidence>
<dbReference type="Proteomes" id="UP000295662">
    <property type="component" value="Unassembled WGS sequence"/>
</dbReference>
<dbReference type="AlphaFoldDB" id="A0A4R7RJ82"/>
<organism evidence="2 3">
    <name type="scientific">Prosthecobacter fusiformis</name>
    <dbReference type="NCBI Taxonomy" id="48464"/>
    <lineage>
        <taxon>Bacteria</taxon>
        <taxon>Pseudomonadati</taxon>
        <taxon>Verrucomicrobiota</taxon>
        <taxon>Verrucomicrobiia</taxon>
        <taxon>Verrucomicrobiales</taxon>
        <taxon>Verrucomicrobiaceae</taxon>
        <taxon>Prosthecobacter</taxon>
    </lineage>
</organism>
<reference evidence="2 3" key="1">
    <citation type="submission" date="2019-03" db="EMBL/GenBank/DDBJ databases">
        <title>Genomic Encyclopedia of Archaeal and Bacterial Type Strains, Phase II (KMG-II): from individual species to whole genera.</title>
        <authorList>
            <person name="Goeker M."/>
        </authorList>
    </citation>
    <scope>NUCLEOTIDE SEQUENCE [LARGE SCALE GENOMIC DNA]</scope>
    <source>
        <strain evidence="2 3">ATCC 25309</strain>
    </source>
</reference>
<dbReference type="EMBL" id="SOCA01000012">
    <property type="protein sequence ID" value="TDU64059.1"/>
    <property type="molecule type" value="Genomic_DNA"/>
</dbReference>
<accession>A0A4R7RJ82</accession>
<gene>
    <name evidence="2" type="ORF">EI77_04243</name>
</gene>
<feature type="region of interest" description="Disordered" evidence="1">
    <location>
        <begin position="19"/>
        <end position="58"/>
    </location>
</feature>